<dbReference type="OrthoDB" id="9777638at2"/>
<dbReference type="SUPFAM" id="SSF53335">
    <property type="entry name" value="S-adenosyl-L-methionine-dependent methyltransferases"/>
    <property type="match status" value="1"/>
</dbReference>
<dbReference type="AlphaFoldDB" id="A0A5S4H5P4"/>
<dbReference type="CDD" id="cd02440">
    <property type="entry name" value="AdoMet_MTases"/>
    <property type="match status" value="1"/>
</dbReference>
<reference evidence="2 3" key="1">
    <citation type="submission" date="2019-05" db="EMBL/GenBank/DDBJ databases">
        <title>Draft genome sequence of Actinomadura geliboluensis A8036.</title>
        <authorList>
            <person name="Saricaoglu S."/>
            <person name="Isik K."/>
        </authorList>
    </citation>
    <scope>NUCLEOTIDE SEQUENCE [LARGE SCALE GENOMIC DNA]</scope>
    <source>
        <strain evidence="2 3">A8036</strain>
    </source>
</reference>
<keyword evidence="2" id="KW-0808">Transferase</keyword>
<protein>
    <submittedName>
        <fullName evidence="2">Methyltransferase domain-containing protein</fullName>
    </submittedName>
</protein>
<keyword evidence="3" id="KW-1185">Reference proteome</keyword>
<dbReference type="PANTHER" id="PTHR43591:SF24">
    <property type="entry name" value="2-METHOXY-6-POLYPRENYL-1,4-BENZOQUINOL METHYLASE, MITOCHONDRIAL"/>
    <property type="match status" value="1"/>
</dbReference>
<accession>A0A5S4H5P4</accession>
<comment type="caution">
    <text evidence="2">The sequence shown here is derived from an EMBL/GenBank/DDBJ whole genome shotgun (WGS) entry which is preliminary data.</text>
</comment>
<dbReference type="Proteomes" id="UP000305238">
    <property type="component" value="Unassembled WGS sequence"/>
</dbReference>
<feature type="domain" description="Methyltransferase" evidence="1">
    <location>
        <begin position="42"/>
        <end position="137"/>
    </location>
</feature>
<dbReference type="GO" id="GO:0008168">
    <property type="term" value="F:methyltransferase activity"/>
    <property type="evidence" value="ECO:0007669"/>
    <property type="project" value="UniProtKB-KW"/>
</dbReference>
<dbReference type="Pfam" id="PF13649">
    <property type="entry name" value="Methyltransf_25"/>
    <property type="match status" value="1"/>
</dbReference>
<dbReference type="RefSeq" id="WP_138636070.1">
    <property type="nucleotide sequence ID" value="NZ_VCKZ01000051.1"/>
</dbReference>
<evidence type="ECO:0000259" key="1">
    <source>
        <dbReference type="Pfam" id="PF13649"/>
    </source>
</evidence>
<dbReference type="EMBL" id="VCKZ01000051">
    <property type="protein sequence ID" value="TMR40545.1"/>
    <property type="molecule type" value="Genomic_DNA"/>
</dbReference>
<dbReference type="PANTHER" id="PTHR43591">
    <property type="entry name" value="METHYLTRANSFERASE"/>
    <property type="match status" value="1"/>
</dbReference>
<dbReference type="InterPro" id="IPR041698">
    <property type="entry name" value="Methyltransf_25"/>
</dbReference>
<keyword evidence="2" id="KW-0489">Methyltransferase</keyword>
<proteinExistence type="predicted"/>
<organism evidence="2 3">
    <name type="scientific">Actinomadura geliboluensis</name>
    <dbReference type="NCBI Taxonomy" id="882440"/>
    <lineage>
        <taxon>Bacteria</taxon>
        <taxon>Bacillati</taxon>
        <taxon>Actinomycetota</taxon>
        <taxon>Actinomycetes</taxon>
        <taxon>Streptosporangiales</taxon>
        <taxon>Thermomonosporaceae</taxon>
        <taxon>Actinomadura</taxon>
    </lineage>
</organism>
<name>A0A5S4H5P4_9ACTN</name>
<dbReference type="GO" id="GO:0032259">
    <property type="term" value="P:methylation"/>
    <property type="evidence" value="ECO:0007669"/>
    <property type="project" value="UniProtKB-KW"/>
</dbReference>
<gene>
    <name evidence="2" type="ORF">ETD96_10180</name>
</gene>
<dbReference type="Gene3D" id="3.40.50.150">
    <property type="entry name" value="Vaccinia Virus protein VP39"/>
    <property type="match status" value="1"/>
</dbReference>
<evidence type="ECO:0000313" key="3">
    <source>
        <dbReference type="Proteomes" id="UP000305238"/>
    </source>
</evidence>
<dbReference type="InterPro" id="IPR029063">
    <property type="entry name" value="SAM-dependent_MTases_sf"/>
</dbReference>
<evidence type="ECO:0000313" key="2">
    <source>
        <dbReference type="EMBL" id="TMR40545.1"/>
    </source>
</evidence>
<sequence length="266" mass="28630">MASTGEVFHASAPHYRAAAELLWDRLGEEYVRWLAPSDGERVLDACCGAGSSAIPAAHAVGPQGRVDAVDLASGLVELARDRAAEQGLAFARFHVGDVDTWSPSQPYDLVQCGYGVFFFPDMNRSARRLADLLRPGGRFSATVWAKGALERFGGLLHAIVTDGRPSTTGQEPLARRAAARINDAEKLAAWASELGLREVAVHRFAVEVDLTADDAWGFVLGSGFRAMLDDLTKDAVERVRDRFRAAVENEGPDVLDTTSLAVVGHT</sequence>